<dbReference type="EMBL" id="ML738679">
    <property type="protein sequence ID" value="KAE8159203.1"/>
    <property type="molecule type" value="Genomic_DNA"/>
</dbReference>
<evidence type="ECO:0000256" key="1">
    <source>
        <dbReference type="SAM" id="MobiDB-lite"/>
    </source>
</evidence>
<evidence type="ECO:0000313" key="3">
    <source>
        <dbReference type="Proteomes" id="UP000326950"/>
    </source>
</evidence>
<organism evidence="2 3">
    <name type="scientific">Aspergillus tamarii</name>
    <dbReference type="NCBI Taxonomy" id="41984"/>
    <lineage>
        <taxon>Eukaryota</taxon>
        <taxon>Fungi</taxon>
        <taxon>Dikarya</taxon>
        <taxon>Ascomycota</taxon>
        <taxon>Pezizomycotina</taxon>
        <taxon>Eurotiomycetes</taxon>
        <taxon>Eurotiomycetidae</taxon>
        <taxon>Eurotiales</taxon>
        <taxon>Aspergillaceae</taxon>
        <taxon>Aspergillus</taxon>
        <taxon>Aspergillus subgen. Circumdati</taxon>
    </lineage>
</organism>
<sequence>MSSFASRKRVRARHWGRRGRVRTARRASATPRPLLTVKRSRTGHLVVIFPWKLQLYITLVRHPILACKLKRSATGLLDGHSRALSRLNIHPPSTLIDARIFLSKFMQMLTTPDRIVGGT</sequence>
<dbReference type="Proteomes" id="UP000326950">
    <property type="component" value="Unassembled WGS sequence"/>
</dbReference>
<feature type="region of interest" description="Disordered" evidence="1">
    <location>
        <begin position="1"/>
        <end position="29"/>
    </location>
</feature>
<gene>
    <name evidence="2" type="ORF">BDV40DRAFT_244824</name>
</gene>
<proteinExistence type="predicted"/>
<feature type="compositionally biased region" description="Basic residues" evidence="1">
    <location>
        <begin position="1"/>
        <end position="25"/>
    </location>
</feature>
<dbReference type="AlphaFoldDB" id="A0A5N6UL32"/>
<keyword evidence="3" id="KW-1185">Reference proteome</keyword>
<reference evidence="2 3" key="1">
    <citation type="submission" date="2019-04" db="EMBL/GenBank/DDBJ databases">
        <title>Friends and foes A comparative genomics study of 23 Aspergillus species from section Flavi.</title>
        <authorList>
            <consortium name="DOE Joint Genome Institute"/>
            <person name="Kjaerbolling I."/>
            <person name="Vesth T."/>
            <person name="Frisvad J.C."/>
            <person name="Nybo J.L."/>
            <person name="Theobald S."/>
            <person name="Kildgaard S."/>
            <person name="Isbrandt T."/>
            <person name="Kuo A."/>
            <person name="Sato A."/>
            <person name="Lyhne E.K."/>
            <person name="Kogle M.E."/>
            <person name="Wiebenga A."/>
            <person name="Kun R.S."/>
            <person name="Lubbers R.J."/>
            <person name="Makela M.R."/>
            <person name="Barry K."/>
            <person name="Chovatia M."/>
            <person name="Clum A."/>
            <person name="Daum C."/>
            <person name="Haridas S."/>
            <person name="He G."/>
            <person name="LaButti K."/>
            <person name="Lipzen A."/>
            <person name="Mondo S."/>
            <person name="Riley R."/>
            <person name="Salamov A."/>
            <person name="Simmons B.A."/>
            <person name="Magnuson J.K."/>
            <person name="Henrissat B."/>
            <person name="Mortensen U.H."/>
            <person name="Larsen T.O."/>
            <person name="Devries R.P."/>
            <person name="Grigoriev I.V."/>
            <person name="Machida M."/>
            <person name="Baker S.E."/>
            <person name="Andersen M.R."/>
        </authorList>
    </citation>
    <scope>NUCLEOTIDE SEQUENCE [LARGE SCALE GENOMIC DNA]</scope>
    <source>
        <strain evidence="2 3">CBS 117626</strain>
    </source>
</reference>
<accession>A0A5N6UL32</accession>
<name>A0A5N6UL32_ASPTM</name>
<evidence type="ECO:0000313" key="2">
    <source>
        <dbReference type="EMBL" id="KAE8159203.1"/>
    </source>
</evidence>
<protein>
    <submittedName>
        <fullName evidence="2">Uncharacterized protein</fullName>
    </submittedName>
</protein>